<evidence type="ECO:0000256" key="4">
    <source>
        <dbReference type="ARBA" id="ARBA00022989"/>
    </source>
</evidence>
<keyword evidence="13" id="KW-1185">Reference proteome</keyword>
<dbReference type="GO" id="GO:0007197">
    <property type="term" value="P:adenylate cyclase-inhibiting G protein-coupled acetylcholine receptor signaling pathway"/>
    <property type="evidence" value="ECO:0007669"/>
    <property type="project" value="TreeGrafter"/>
</dbReference>
<name>A0A8S9ZSG3_9BILA</name>
<comment type="caution">
    <text evidence="12">The sequence shown here is derived from an EMBL/GenBank/DDBJ whole genome shotgun (WGS) entry which is preliminary data.</text>
</comment>
<keyword evidence="8" id="KW-0807">Transducer</keyword>
<feature type="domain" description="G-protein coupled receptors family 1 profile" evidence="11">
    <location>
        <begin position="65"/>
        <end position="144"/>
    </location>
</feature>
<dbReference type="OrthoDB" id="10071887at2759"/>
<keyword evidence="5" id="KW-0297">G-protein coupled receptor</keyword>
<accession>A0A8S9ZSG3</accession>
<evidence type="ECO:0000256" key="9">
    <source>
        <dbReference type="SAM" id="MobiDB-lite"/>
    </source>
</evidence>
<dbReference type="GO" id="GO:0007187">
    <property type="term" value="P:G protein-coupled receptor signaling pathway, coupled to cyclic nucleotide second messenger"/>
    <property type="evidence" value="ECO:0007669"/>
    <property type="project" value="TreeGrafter"/>
</dbReference>
<evidence type="ECO:0000256" key="5">
    <source>
        <dbReference type="ARBA" id="ARBA00023040"/>
    </source>
</evidence>
<evidence type="ECO:0000256" key="10">
    <source>
        <dbReference type="SAM" id="Phobius"/>
    </source>
</evidence>
<evidence type="ECO:0000313" key="13">
    <source>
        <dbReference type="Proteomes" id="UP000605970"/>
    </source>
</evidence>
<proteinExistence type="predicted"/>
<keyword evidence="2" id="KW-1003">Cell membrane</keyword>
<dbReference type="PROSITE" id="PS50262">
    <property type="entry name" value="G_PROTEIN_RECEP_F1_2"/>
    <property type="match status" value="1"/>
</dbReference>
<feature type="compositionally biased region" description="Low complexity" evidence="9">
    <location>
        <begin position="40"/>
        <end position="56"/>
    </location>
</feature>
<comment type="subcellular location">
    <subcellularLocation>
        <location evidence="1">Cell membrane</location>
        <topology evidence="1">Multi-pass membrane protein</topology>
    </subcellularLocation>
</comment>
<keyword evidence="7" id="KW-0675">Receptor</keyword>
<dbReference type="InterPro" id="IPR000276">
    <property type="entry name" value="GPCR_Rhodpsn"/>
</dbReference>
<keyword evidence="6 10" id="KW-0472">Membrane</keyword>
<evidence type="ECO:0000313" key="12">
    <source>
        <dbReference type="EMBL" id="KAF7636591.1"/>
    </source>
</evidence>
<dbReference type="AlphaFoldDB" id="A0A8S9ZSG3"/>
<evidence type="ECO:0000256" key="7">
    <source>
        <dbReference type="ARBA" id="ARBA00023170"/>
    </source>
</evidence>
<evidence type="ECO:0000259" key="11">
    <source>
        <dbReference type="PROSITE" id="PS50262"/>
    </source>
</evidence>
<dbReference type="SUPFAM" id="SSF81321">
    <property type="entry name" value="Family A G protein-coupled receptor-like"/>
    <property type="match status" value="1"/>
</dbReference>
<reference evidence="12" key="1">
    <citation type="journal article" date="2020" name="Ecol. Evol.">
        <title>Genome structure and content of the rice root-knot nematode (Meloidogyne graminicola).</title>
        <authorList>
            <person name="Phan N.T."/>
            <person name="Danchin E.G.J."/>
            <person name="Klopp C."/>
            <person name="Perfus-Barbeoch L."/>
            <person name="Kozlowski D.K."/>
            <person name="Koutsovoulos G.D."/>
            <person name="Lopez-Roques C."/>
            <person name="Bouchez O."/>
            <person name="Zahm M."/>
            <person name="Besnard G."/>
            <person name="Bellafiore S."/>
        </authorList>
    </citation>
    <scope>NUCLEOTIDE SEQUENCE</scope>
    <source>
        <strain evidence="12">VN-18</strain>
    </source>
</reference>
<evidence type="ECO:0000256" key="8">
    <source>
        <dbReference type="ARBA" id="ARBA00023224"/>
    </source>
</evidence>
<feature type="transmembrane region" description="Helical" evidence="10">
    <location>
        <begin position="95"/>
        <end position="119"/>
    </location>
</feature>
<dbReference type="PRINTS" id="PR00237">
    <property type="entry name" value="GPCRRHODOPSN"/>
</dbReference>
<keyword evidence="3 10" id="KW-0812">Transmembrane</keyword>
<evidence type="ECO:0000256" key="3">
    <source>
        <dbReference type="ARBA" id="ARBA00022692"/>
    </source>
</evidence>
<dbReference type="GO" id="GO:0004993">
    <property type="term" value="F:G protein-coupled serotonin receptor activity"/>
    <property type="evidence" value="ECO:0007669"/>
    <property type="project" value="TreeGrafter"/>
</dbReference>
<dbReference type="EMBL" id="JABEBT010000028">
    <property type="protein sequence ID" value="KAF7636591.1"/>
    <property type="molecule type" value="Genomic_DNA"/>
</dbReference>
<feature type="region of interest" description="Disordered" evidence="9">
    <location>
        <begin position="1"/>
        <end position="56"/>
    </location>
</feature>
<protein>
    <submittedName>
        <fullName evidence="12">CBN-GAR-3 protein</fullName>
    </submittedName>
</protein>
<gene>
    <name evidence="12" type="ORF">Mgra_00003986</name>
</gene>
<dbReference type="GO" id="GO:0016907">
    <property type="term" value="F:G protein-coupled acetylcholine receptor activity"/>
    <property type="evidence" value="ECO:0007669"/>
    <property type="project" value="TreeGrafter"/>
</dbReference>
<dbReference type="GO" id="GO:0030425">
    <property type="term" value="C:dendrite"/>
    <property type="evidence" value="ECO:0007669"/>
    <property type="project" value="TreeGrafter"/>
</dbReference>
<evidence type="ECO:0000256" key="2">
    <source>
        <dbReference type="ARBA" id="ARBA00022475"/>
    </source>
</evidence>
<evidence type="ECO:0000256" key="6">
    <source>
        <dbReference type="ARBA" id="ARBA00023136"/>
    </source>
</evidence>
<organism evidence="12 13">
    <name type="scientific">Meloidogyne graminicola</name>
    <dbReference type="NCBI Taxonomy" id="189291"/>
    <lineage>
        <taxon>Eukaryota</taxon>
        <taxon>Metazoa</taxon>
        <taxon>Ecdysozoa</taxon>
        <taxon>Nematoda</taxon>
        <taxon>Chromadorea</taxon>
        <taxon>Rhabditida</taxon>
        <taxon>Tylenchina</taxon>
        <taxon>Tylenchomorpha</taxon>
        <taxon>Tylenchoidea</taxon>
        <taxon>Meloidogynidae</taxon>
        <taxon>Meloidogyninae</taxon>
        <taxon>Meloidogyne</taxon>
    </lineage>
</organism>
<dbReference type="GO" id="GO:0005886">
    <property type="term" value="C:plasma membrane"/>
    <property type="evidence" value="ECO:0007669"/>
    <property type="project" value="UniProtKB-SubCell"/>
</dbReference>
<sequence length="373" mass="43397">MDLKNQKTEEILKESPSSNSLERQRLRLTKSAPGGGSIRSTNLSLTQQSQLPQQQNGVLMRKSEIQMIREEQMRQSEKEKRRNERKQESKAAKTLSAILCAFIITCTPYHVIVCLEAFYPNSVPVSLFTIILSYINSTINPLCYALCNARFRMTYMKIIRCKWWGSRRRQSSGINTQTATAAFLHHHRQMRQICFDNCINLFQRIILVNMISIPFFVKNQILGMFREMAGYLTEMKEGKVHKGVICSMLNSNFDGVYLEYVKAMKSLVSKAEVFENKLKEKELNWPNKEIEPEQDWSENIKERYLMKVKIICDLFNFAIDQIENVNNINELYKLCCCAESFYVGEFEKHLFILQKSKGGEKMIVVSGMKYFLT</sequence>
<dbReference type="Proteomes" id="UP000605970">
    <property type="component" value="Unassembled WGS sequence"/>
</dbReference>
<dbReference type="PANTHER" id="PTHR24247">
    <property type="entry name" value="5-HYDROXYTRYPTAMINE RECEPTOR"/>
    <property type="match status" value="1"/>
</dbReference>
<feature type="transmembrane region" description="Helical" evidence="10">
    <location>
        <begin position="125"/>
        <end position="147"/>
    </location>
</feature>
<dbReference type="GO" id="GO:0045202">
    <property type="term" value="C:synapse"/>
    <property type="evidence" value="ECO:0007669"/>
    <property type="project" value="TreeGrafter"/>
</dbReference>
<dbReference type="Pfam" id="PF00001">
    <property type="entry name" value="7tm_1"/>
    <property type="match status" value="1"/>
</dbReference>
<dbReference type="PANTHER" id="PTHR24247:SF265">
    <property type="entry name" value="MUSCARINIC ACETYLCHOLINE RECEPTOR DM1"/>
    <property type="match status" value="1"/>
</dbReference>
<feature type="compositionally biased region" description="Basic and acidic residues" evidence="9">
    <location>
        <begin position="1"/>
        <end position="13"/>
    </location>
</feature>
<evidence type="ECO:0000256" key="1">
    <source>
        <dbReference type="ARBA" id="ARBA00004651"/>
    </source>
</evidence>
<dbReference type="Gene3D" id="1.20.1070.10">
    <property type="entry name" value="Rhodopsin 7-helix transmembrane proteins"/>
    <property type="match status" value="1"/>
</dbReference>
<keyword evidence="4 10" id="KW-1133">Transmembrane helix</keyword>
<dbReference type="InterPro" id="IPR017452">
    <property type="entry name" value="GPCR_Rhodpsn_7TM"/>
</dbReference>